<evidence type="ECO:0000313" key="4">
    <source>
        <dbReference type="Proteomes" id="UP000809789"/>
    </source>
</evidence>
<protein>
    <recommendedName>
        <fullName evidence="2">Alpha-carbonic anhydrase domain-containing protein</fullName>
    </recommendedName>
</protein>
<dbReference type="OrthoDB" id="429145at2759"/>
<comment type="caution">
    <text evidence="3">The sequence shown here is derived from an EMBL/GenBank/DDBJ whole genome shotgun (WGS) entry which is preliminary data.</text>
</comment>
<dbReference type="GO" id="GO:0008270">
    <property type="term" value="F:zinc ion binding"/>
    <property type="evidence" value="ECO:0007669"/>
    <property type="project" value="InterPro"/>
</dbReference>
<dbReference type="CDD" id="cd03124">
    <property type="entry name" value="alpha_CA_prokaryotic_like"/>
    <property type="match status" value="1"/>
</dbReference>
<name>A0A8K0L8N4_9PEZI</name>
<organism evidence="3 4">
    <name type="scientific">Elsinoe batatas</name>
    <dbReference type="NCBI Taxonomy" id="2601811"/>
    <lineage>
        <taxon>Eukaryota</taxon>
        <taxon>Fungi</taxon>
        <taxon>Dikarya</taxon>
        <taxon>Ascomycota</taxon>
        <taxon>Pezizomycotina</taxon>
        <taxon>Dothideomycetes</taxon>
        <taxon>Dothideomycetidae</taxon>
        <taxon>Myriangiales</taxon>
        <taxon>Elsinoaceae</taxon>
        <taxon>Elsinoe</taxon>
    </lineage>
</organism>
<dbReference type="InterPro" id="IPR041891">
    <property type="entry name" value="Alpha_CA_prokaryot-like"/>
</dbReference>
<gene>
    <name evidence="3" type="ORF">KVT40_003380</name>
</gene>
<dbReference type="Pfam" id="PF00194">
    <property type="entry name" value="Carb_anhydrase"/>
    <property type="match status" value="1"/>
</dbReference>
<dbReference type="PANTHER" id="PTHR18952:SF274">
    <property type="entry name" value="ALPHA-CARBONIC ANHYDRASE DOMAIN-CONTAINING PROTEIN"/>
    <property type="match status" value="1"/>
</dbReference>
<reference evidence="3" key="1">
    <citation type="submission" date="2021-07" db="EMBL/GenBank/DDBJ databases">
        <title>Elsinoe batatas strain:CRI-CJ2 Genome sequencing and assembly.</title>
        <authorList>
            <person name="Huang L."/>
        </authorList>
    </citation>
    <scope>NUCLEOTIDE SEQUENCE</scope>
    <source>
        <strain evidence="3">CRI-CJ2</strain>
    </source>
</reference>
<dbReference type="Gene3D" id="3.10.200.10">
    <property type="entry name" value="Alpha carbonic anhydrase"/>
    <property type="match status" value="1"/>
</dbReference>
<proteinExistence type="predicted"/>
<dbReference type="SMART" id="SM01057">
    <property type="entry name" value="Carb_anhydrase"/>
    <property type="match status" value="1"/>
</dbReference>
<dbReference type="PROSITE" id="PS51144">
    <property type="entry name" value="ALPHA_CA_2"/>
    <property type="match status" value="1"/>
</dbReference>
<dbReference type="Proteomes" id="UP000809789">
    <property type="component" value="Unassembled WGS sequence"/>
</dbReference>
<keyword evidence="4" id="KW-1185">Reference proteome</keyword>
<evidence type="ECO:0000259" key="2">
    <source>
        <dbReference type="PROSITE" id="PS51144"/>
    </source>
</evidence>
<dbReference type="EMBL" id="JAESVG020000003">
    <property type="protein sequence ID" value="KAG8629515.1"/>
    <property type="molecule type" value="Genomic_DNA"/>
</dbReference>
<accession>A0A8K0L8N4</accession>
<dbReference type="GO" id="GO:0004089">
    <property type="term" value="F:carbonate dehydratase activity"/>
    <property type="evidence" value="ECO:0007669"/>
    <property type="project" value="InterPro"/>
</dbReference>
<dbReference type="AlphaFoldDB" id="A0A8K0L8N4"/>
<feature type="domain" description="Alpha-carbonic anhydrase" evidence="2">
    <location>
        <begin position="31"/>
        <end position="266"/>
    </location>
</feature>
<dbReference type="PANTHER" id="PTHR18952">
    <property type="entry name" value="CARBONIC ANHYDRASE"/>
    <property type="match status" value="1"/>
</dbReference>
<feature type="signal peptide" evidence="1">
    <location>
        <begin position="1"/>
        <end position="15"/>
    </location>
</feature>
<evidence type="ECO:0000313" key="3">
    <source>
        <dbReference type="EMBL" id="KAG8629515.1"/>
    </source>
</evidence>
<dbReference type="SUPFAM" id="SSF51069">
    <property type="entry name" value="Carbonic anhydrase"/>
    <property type="match status" value="1"/>
</dbReference>
<dbReference type="InterPro" id="IPR036398">
    <property type="entry name" value="CA_dom_sf"/>
</dbReference>
<dbReference type="InterPro" id="IPR023561">
    <property type="entry name" value="Carbonic_anhydrase_a-class"/>
</dbReference>
<sequence>MRISAIATLVPAAAACLQHADLEKRDSGGVTTWNYLQPGNWASLSESYDLCMTGTQQTPINLRTKEGFAKTHKPNFDNVKGSWDGKLYNWGYGPAFKLDAFANLDVGKLPSITFDGETVYIAQWHTHAPSEHTINGEVTRAEMHFVTVNETGNYRAVFGMRIDTNSTGKPKSAFFAQLPSIPAHTDIVTATPLKMDLLKALNEVDFANQYWSYQGSLTVPPCTQGLRWFVAGNVLRVSREQMRSLLRSGAWSARPIQERWDHKVNM</sequence>
<feature type="chain" id="PRO_5035439148" description="Alpha-carbonic anhydrase domain-containing protein" evidence="1">
    <location>
        <begin position="16"/>
        <end position="266"/>
    </location>
</feature>
<keyword evidence="1" id="KW-0732">Signal</keyword>
<evidence type="ECO:0000256" key="1">
    <source>
        <dbReference type="SAM" id="SignalP"/>
    </source>
</evidence>
<dbReference type="InterPro" id="IPR001148">
    <property type="entry name" value="CA_dom"/>
</dbReference>
<dbReference type="PROSITE" id="PS51257">
    <property type="entry name" value="PROKAR_LIPOPROTEIN"/>
    <property type="match status" value="1"/>
</dbReference>